<keyword evidence="5" id="KW-0966">Cell projection</keyword>
<dbReference type="InterPro" id="IPR053879">
    <property type="entry name" value="HYDIN_VesB_CFA65-like_Ig"/>
</dbReference>
<proteinExistence type="predicted"/>
<reference evidence="7 8" key="1">
    <citation type="submission" date="2019-07" db="EMBL/GenBank/DDBJ databases">
        <title>Novel species of Flavobacterium.</title>
        <authorList>
            <person name="Liu Q."/>
            <person name="Xin Y.-H."/>
        </authorList>
    </citation>
    <scope>NUCLEOTIDE SEQUENCE [LARGE SCALE GENOMIC DNA]</scope>
    <source>
        <strain evidence="7 8">LB3P56</strain>
    </source>
</reference>
<evidence type="ECO:0000256" key="3">
    <source>
        <dbReference type="ARBA" id="ARBA00022490"/>
    </source>
</evidence>
<dbReference type="NCBIfam" id="NF033708">
    <property type="entry name" value="T9SS_Cterm_ChiA"/>
    <property type="match status" value="1"/>
</dbReference>
<dbReference type="GO" id="GO:0005737">
    <property type="term" value="C:cytoplasm"/>
    <property type="evidence" value="ECO:0007669"/>
    <property type="project" value="UniProtKB-SubCell"/>
</dbReference>
<comment type="caution">
    <text evidence="7">The sequence shown here is derived from an EMBL/GenBank/DDBJ whole genome shotgun (WGS) entry which is preliminary data.</text>
</comment>
<sequence length="1155" mass="122749">MNKIILGFFLAKSKTTINGLLVLFAIVLMNTQVSWGQVNITPIRTDVSGFTNWTDAVVAGTTYVQLLQATSSTISPAMDFNSYTNETLNFKVRTFGGSTAAEIILTVWISIDNGTNWTSLGTRTPTSSTLSAQTAFDISAYSGTQVKIRFTVGGTSNSIGVGIDDISISGIVYSSGPEINVKGNAVSIVDGATPASITNATDFGTVATNTNVTKTYTIENTGSSDLVLTAPYVQKSLGTTVFAITQPVLTTIPTGSSTTFSVTFNSLTASTFDDVIEVLSNDSDEGVYNFAIKAIAQAPTPNISLKGNNTTIVVGDTTPSTADHTDFGNAANNTNVVKTYTIENTGTGNLTVNTILMNVGATKYTIGGISLPATVLAGGSTTFTLTFNSAVAGTFADTVNLNNDDPTDSTYTFGITAKAVALNFGVGDISITALSNDTPDGISFVNWVPIPVDAELIFTDNAWDGAALLVNEGTSLVWKNNTGNIVPVGTVIYINTLTASLSADFGSVTGALDGLSASGENLFMYEGSGVSPNFIYGLSNLAWLTTGTVTSNSSYLPTALNVTNGNIVTGDFDNVEYSGSLALKDEKSSFSAYKTLVNDPVNWTKNNTPFILNSLDFELAAVWETAAWNDALTPTASLKVVINDSYSTTTNGTFSAKKVTVKARGSLIINSGTNIVVQNEVINNGSLVVENNANLIQVNNVSNTGVITVKRNSNSLYRLDYTLWSSPVANQNLEDFSPLTSQSPSRFYTFDTTYNTGGIKGAYSAIETPTVTNFTAGTGYLIRMPNTDALTGYDAGTASLAYSGVFTGVPNNGDVPVTLSYIDAPRSYNSVGNPYSSVIDANTFITANTANIESTLYFWRKKNGSGTAYAAFNPLGGTLTYSSTASEVSNGKIQVGQGFFVQAKNAITVPAFFTNAMRETSPASTQFFKTKKVIAQDRIWLNLTNTTGVFSQSLLGYIVGATQGLDSYDGKYINDSPIALTSNINNEEYTIQGRSAFDTSDIVSLNFKTNVAGDYTIAIDHVDGLFATDQDIYLVDSKTGAETNLKTSSYSFTAVSGIDNTRFSLKYQKTLRVDDSIFNENNVTVYSKNGILYLNSGEMVINTIQVYDVQGRLLAERKNVKATTTTLENLIANNQVLLVKVSGENNQVVIKKVVN</sequence>
<dbReference type="OrthoDB" id="1652165at2"/>
<keyword evidence="3" id="KW-0963">Cytoplasm</keyword>
<organism evidence="7 8">
    <name type="scientific">Flavobacterium franklandianum</name>
    <dbReference type="NCBI Taxonomy" id="2594430"/>
    <lineage>
        <taxon>Bacteria</taxon>
        <taxon>Pseudomonadati</taxon>
        <taxon>Bacteroidota</taxon>
        <taxon>Flavobacteriia</taxon>
        <taxon>Flavobacteriales</taxon>
        <taxon>Flavobacteriaceae</taxon>
        <taxon>Flavobacterium</taxon>
    </lineage>
</organism>
<evidence type="ECO:0000259" key="6">
    <source>
        <dbReference type="Pfam" id="PF22544"/>
    </source>
</evidence>
<feature type="domain" description="HYDIN/VesB/CFA65-like Ig-like" evidence="6">
    <location>
        <begin position="323"/>
        <end position="412"/>
    </location>
</feature>
<dbReference type="Pfam" id="PF22544">
    <property type="entry name" value="HYDIN_VesB_CFA65-like_Ig"/>
    <property type="match status" value="2"/>
</dbReference>
<evidence type="ECO:0000256" key="4">
    <source>
        <dbReference type="ARBA" id="ARBA00023069"/>
    </source>
</evidence>
<dbReference type="RefSeq" id="WP_144071637.1">
    <property type="nucleotide sequence ID" value="NZ_VJZR01000009.1"/>
</dbReference>
<evidence type="ECO:0000256" key="2">
    <source>
        <dbReference type="ARBA" id="ARBA00004496"/>
    </source>
</evidence>
<evidence type="ECO:0000313" key="8">
    <source>
        <dbReference type="Proteomes" id="UP000318585"/>
    </source>
</evidence>
<dbReference type="Gene3D" id="2.60.120.200">
    <property type="match status" value="1"/>
</dbReference>
<keyword evidence="4" id="KW-0969">Cilium</keyword>
<name>A0A553CJE5_9FLAO</name>
<comment type="subcellular location">
    <subcellularLocation>
        <location evidence="1">Cell projection</location>
        <location evidence="1">Cilium</location>
    </subcellularLocation>
    <subcellularLocation>
        <location evidence="2">Cytoplasm</location>
    </subcellularLocation>
</comment>
<evidence type="ECO:0000256" key="1">
    <source>
        <dbReference type="ARBA" id="ARBA00004138"/>
    </source>
</evidence>
<protein>
    <submittedName>
        <fullName evidence="7">Choice-of-anchor D domain-containing protein</fullName>
    </submittedName>
</protein>
<accession>A0A553CJE5</accession>
<dbReference type="AlphaFoldDB" id="A0A553CJE5"/>
<dbReference type="Gene3D" id="2.60.40.10">
    <property type="entry name" value="Immunoglobulins"/>
    <property type="match status" value="2"/>
</dbReference>
<feature type="domain" description="HYDIN/VesB/CFA65-like Ig-like" evidence="6">
    <location>
        <begin position="199"/>
        <end position="285"/>
    </location>
</feature>
<evidence type="ECO:0000313" key="7">
    <source>
        <dbReference type="EMBL" id="TRX20590.1"/>
    </source>
</evidence>
<dbReference type="NCBIfam" id="NF012200">
    <property type="entry name" value="choice_anch_D"/>
    <property type="match status" value="2"/>
</dbReference>
<gene>
    <name evidence="7" type="ORF">FNW17_10760</name>
</gene>
<evidence type="ECO:0000256" key="5">
    <source>
        <dbReference type="ARBA" id="ARBA00023273"/>
    </source>
</evidence>
<dbReference type="EMBL" id="VJZR01000009">
    <property type="protein sequence ID" value="TRX20590.1"/>
    <property type="molecule type" value="Genomic_DNA"/>
</dbReference>
<keyword evidence="8" id="KW-1185">Reference proteome</keyword>
<dbReference type="InterPro" id="IPR013783">
    <property type="entry name" value="Ig-like_fold"/>
</dbReference>
<dbReference type="Proteomes" id="UP000318585">
    <property type="component" value="Unassembled WGS sequence"/>
</dbReference>